<dbReference type="KEGG" id="rsb:RS694_10105"/>
<dbReference type="STRING" id="1484693.RS694_10105"/>
<organism evidence="3 4">
    <name type="scientific">Rhodoferax saidenbachensis</name>
    <dbReference type="NCBI Taxonomy" id="1484693"/>
    <lineage>
        <taxon>Bacteria</taxon>
        <taxon>Pseudomonadati</taxon>
        <taxon>Pseudomonadota</taxon>
        <taxon>Betaproteobacteria</taxon>
        <taxon>Burkholderiales</taxon>
        <taxon>Comamonadaceae</taxon>
        <taxon>Rhodoferax</taxon>
    </lineage>
</organism>
<proteinExistence type="predicted"/>
<evidence type="ECO:0000259" key="2">
    <source>
        <dbReference type="Pfam" id="PF01957"/>
    </source>
</evidence>
<keyword evidence="1" id="KW-0812">Transmembrane</keyword>
<keyword evidence="1" id="KW-1133">Transmembrane helix</keyword>
<reference evidence="3 4" key="1">
    <citation type="submission" date="2017-01" db="EMBL/GenBank/DDBJ databases">
        <authorList>
            <person name="Mah S.A."/>
            <person name="Swanson W.J."/>
            <person name="Moy G.W."/>
            <person name="Vacquier V.D."/>
        </authorList>
    </citation>
    <scope>NUCLEOTIDE SEQUENCE [LARGE SCALE GENOMIC DNA]</scope>
    <source>
        <strain evidence="3 4">DSM 22694</strain>
    </source>
</reference>
<protein>
    <recommendedName>
        <fullName evidence="2">NfeD-like C-terminal domain-containing protein</fullName>
    </recommendedName>
</protein>
<accession>A0A1P8KA10</accession>
<feature type="transmembrane region" description="Helical" evidence="1">
    <location>
        <begin position="7"/>
        <end position="40"/>
    </location>
</feature>
<evidence type="ECO:0000313" key="3">
    <source>
        <dbReference type="EMBL" id="APW42849.1"/>
    </source>
</evidence>
<dbReference type="RefSeq" id="WP_029709547.1">
    <property type="nucleotide sequence ID" value="NZ_CP019239.1"/>
</dbReference>
<dbReference type="EMBL" id="CP019239">
    <property type="protein sequence ID" value="APW42849.1"/>
    <property type="molecule type" value="Genomic_DNA"/>
</dbReference>
<keyword evidence="4" id="KW-1185">Reference proteome</keyword>
<evidence type="ECO:0000313" key="4">
    <source>
        <dbReference type="Proteomes" id="UP000186110"/>
    </source>
</evidence>
<dbReference type="AlphaFoldDB" id="A0A1P8KA10"/>
<dbReference type="InterPro" id="IPR002810">
    <property type="entry name" value="NfeD-like_C"/>
</dbReference>
<dbReference type="Proteomes" id="UP000186110">
    <property type="component" value="Chromosome"/>
</dbReference>
<gene>
    <name evidence="3" type="ORF">RS694_10105</name>
</gene>
<sequence>MAESTVWWLLAGAAVAVELLTGTFYLLMLAIGLAAAALAAHLGASLTVQILAAALVGGGAVVGWHLKRDRSRLEPPAQANVNVNLDIGETVQISTWNPDGTASVQYRGANWTAIHRAGVTPNPGAHRVAELVGNRLLVDKA</sequence>
<evidence type="ECO:0000256" key="1">
    <source>
        <dbReference type="SAM" id="Phobius"/>
    </source>
</evidence>
<feature type="transmembrane region" description="Helical" evidence="1">
    <location>
        <begin position="46"/>
        <end position="66"/>
    </location>
</feature>
<name>A0A1P8KA10_9BURK</name>
<dbReference type="eggNOG" id="COG1585">
    <property type="taxonomic scope" value="Bacteria"/>
</dbReference>
<keyword evidence="1" id="KW-0472">Membrane</keyword>
<feature type="domain" description="NfeD-like C-terminal" evidence="2">
    <location>
        <begin position="84"/>
        <end position="140"/>
    </location>
</feature>
<dbReference type="Pfam" id="PF01957">
    <property type="entry name" value="NfeD"/>
    <property type="match status" value="1"/>
</dbReference>